<dbReference type="RefSeq" id="WP_110071976.1">
    <property type="nucleotide sequence ID" value="NZ_CM009896.1"/>
</dbReference>
<keyword evidence="2" id="KW-1185">Reference proteome</keyword>
<sequence length="357" mass="42007">MEKILFLVPYDYKEVGGLNLIISNYQKLFFNNHIHVEIIKMPYHLNSIQYIKYRKALIKYVNEGYIDIISFSLNQSYVASKMFKNIENINLVIYLIDSMRLNMTSIIQDDRNIKRLFGHILRKYLYIFKEGELLRNKYKIIYASPIDYEYVKKIYKCADDNIYLITNGFTIVHDMDESVVGNTGNIRLGMLTDFSSESYYNNLRPFLDEIYPHIKKAYPDITVTIAGRGAQKDEKEYMAKIDGVEYLGYVDNLDDFYSNVDIIITTVKKECGIINRIMEAWSYKKIVIGFSKNFAAFLNAVPGTHYLPADSPSEFIEQIQRIKDKDVDSIIENAYKLLIEEYNWNERYELMTNILER</sequence>
<evidence type="ECO:0000313" key="2">
    <source>
        <dbReference type="Proteomes" id="UP000245488"/>
    </source>
</evidence>
<dbReference type="AlphaFoldDB" id="A0A317FYF1"/>
<reference evidence="1 2" key="1">
    <citation type="submission" date="2017-09" db="EMBL/GenBank/DDBJ databases">
        <title>High-quality draft genome sequence of Butyrivibrio fibrisolvens INBov1, isolated from cow rumen.</title>
        <authorList>
            <person name="Rodriguez Hernaez J."/>
            <person name="Rivarola M."/>
            <person name="Paniego N."/>
            <person name="Cravero S."/>
            <person name="Ceron Cucchi M."/>
            <person name="Martinez M.C."/>
        </authorList>
    </citation>
    <scope>NUCLEOTIDE SEQUENCE [LARGE SCALE GENOMIC DNA]</scope>
    <source>
        <strain evidence="1 2">INBov1</strain>
    </source>
</reference>
<accession>A0A317FYF1</accession>
<evidence type="ECO:0000313" key="1">
    <source>
        <dbReference type="EMBL" id="PWT26036.1"/>
    </source>
</evidence>
<gene>
    <name evidence="1" type="ORF">CPT75_02345</name>
</gene>
<name>A0A317FYF1_BUTFI</name>
<dbReference type="SUPFAM" id="SSF53756">
    <property type="entry name" value="UDP-Glycosyltransferase/glycogen phosphorylase"/>
    <property type="match status" value="1"/>
</dbReference>
<dbReference type="Proteomes" id="UP000245488">
    <property type="component" value="Chromosome"/>
</dbReference>
<dbReference type="Gene3D" id="3.40.50.2000">
    <property type="entry name" value="Glycogen Phosphorylase B"/>
    <property type="match status" value="2"/>
</dbReference>
<organism evidence="1 2">
    <name type="scientific">Butyrivibrio fibrisolvens</name>
    <dbReference type="NCBI Taxonomy" id="831"/>
    <lineage>
        <taxon>Bacteria</taxon>
        <taxon>Bacillati</taxon>
        <taxon>Bacillota</taxon>
        <taxon>Clostridia</taxon>
        <taxon>Lachnospirales</taxon>
        <taxon>Lachnospiraceae</taxon>
        <taxon>Butyrivibrio</taxon>
    </lineage>
</organism>
<dbReference type="EMBL" id="NXNG01000001">
    <property type="protein sequence ID" value="PWT26036.1"/>
    <property type="molecule type" value="Genomic_DNA"/>
</dbReference>
<dbReference type="Pfam" id="PF13692">
    <property type="entry name" value="Glyco_trans_1_4"/>
    <property type="match status" value="1"/>
</dbReference>
<proteinExistence type="predicted"/>
<comment type="caution">
    <text evidence="1">The sequence shown here is derived from an EMBL/GenBank/DDBJ whole genome shotgun (WGS) entry which is preliminary data.</text>
</comment>
<protein>
    <submittedName>
        <fullName evidence="1">Uncharacterized protein</fullName>
    </submittedName>
</protein>